<evidence type="ECO:0000313" key="2">
    <source>
        <dbReference type="EMBL" id="KAG2287107.1"/>
    </source>
</evidence>
<accession>A0A8X7RFK2</accession>
<comment type="caution">
    <text evidence="2">The sequence shown here is derived from an EMBL/GenBank/DDBJ whole genome shotgun (WGS) entry which is preliminary data.</text>
</comment>
<dbReference type="AlphaFoldDB" id="A0A8X7RFK2"/>
<feature type="region of interest" description="Disordered" evidence="1">
    <location>
        <begin position="1"/>
        <end position="24"/>
    </location>
</feature>
<name>A0A8X7RFK2_BRACI</name>
<reference evidence="2 3" key="1">
    <citation type="submission" date="2020-02" db="EMBL/GenBank/DDBJ databases">
        <authorList>
            <person name="Ma Q."/>
            <person name="Huang Y."/>
            <person name="Song X."/>
            <person name="Pei D."/>
        </authorList>
    </citation>
    <scope>NUCLEOTIDE SEQUENCE [LARGE SCALE GENOMIC DNA]</scope>
    <source>
        <strain evidence="2">Sxm20200214</strain>
        <tissue evidence="2">Leaf</tissue>
    </source>
</reference>
<protein>
    <submittedName>
        <fullName evidence="2">Uncharacterized protein</fullName>
    </submittedName>
</protein>
<gene>
    <name evidence="2" type="ORF">Bca52824_046711</name>
</gene>
<proteinExistence type="predicted"/>
<sequence length="73" mass="8408">MIDTWNDHWLPTTPPRPPAPFSDQTGNIKVSDFIRQDQKEWNEELARNTMNHDDAEEILAIKLCSSSEADQLV</sequence>
<dbReference type="EMBL" id="JAAMPC010000010">
    <property type="protein sequence ID" value="KAG2287107.1"/>
    <property type="molecule type" value="Genomic_DNA"/>
</dbReference>
<evidence type="ECO:0000256" key="1">
    <source>
        <dbReference type="SAM" id="MobiDB-lite"/>
    </source>
</evidence>
<organism evidence="2 3">
    <name type="scientific">Brassica carinata</name>
    <name type="common">Ethiopian mustard</name>
    <name type="synonym">Abyssinian cabbage</name>
    <dbReference type="NCBI Taxonomy" id="52824"/>
    <lineage>
        <taxon>Eukaryota</taxon>
        <taxon>Viridiplantae</taxon>
        <taxon>Streptophyta</taxon>
        <taxon>Embryophyta</taxon>
        <taxon>Tracheophyta</taxon>
        <taxon>Spermatophyta</taxon>
        <taxon>Magnoliopsida</taxon>
        <taxon>eudicotyledons</taxon>
        <taxon>Gunneridae</taxon>
        <taxon>Pentapetalae</taxon>
        <taxon>rosids</taxon>
        <taxon>malvids</taxon>
        <taxon>Brassicales</taxon>
        <taxon>Brassicaceae</taxon>
        <taxon>Brassiceae</taxon>
        <taxon>Brassica</taxon>
    </lineage>
</organism>
<evidence type="ECO:0000313" key="3">
    <source>
        <dbReference type="Proteomes" id="UP000886595"/>
    </source>
</evidence>
<dbReference type="Proteomes" id="UP000886595">
    <property type="component" value="Unassembled WGS sequence"/>
</dbReference>
<keyword evidence="3" id="KW-1185">Reference proteome</keyword>